<dbReference type="GeneID" id="61765008"/>
<dbReference type="SUPFAM" id="SSF53448">
    <property type="entry name" value="Nucleotide-diphospho-sugar transferases"/>
    <property type="match status" value="1"/>
</dbReference>
<dbReference type="Gene3D" id="3.90.550.10">
    <property type="entry name" value="Spore Coat Polysaccharide Biosynthesis Protein SpsA, Chain A"/>
    <property type="match status" value="1"/>
</dbReference>
<feature type="domain" description="Glycosyltransferase 2-like" evidence="1">
    <location>
        <begin position="5"/>
        <end position="172"/>
    </location>
</feature>
<evidence type="ECO:0000259" key="1">
    <source>
        <dbReference type="Pfam" id="PF00535"/>
    </source>
</evidence>
<accession>A0A4U9HBY6</accession>
<dbReference type="InterPro" id="IPR001173">
    <property type="entry name" value="Glyco_trans_2-like"/>
</dbReference>
<dbReference type="InterPro" id="IPR029044">
    <property type="entry name" value="Nucleotide-diphossugar_trans"/>
</dbReference>
<dbReference type="GO" id="GO:0016787">
    <property type="term" value="F:hydrolase activity"/>
    <property type="evidence" value="ECO:0007669"/>
    <property type="project" value="UniProtKB-KW"/>
</dbReference>
<gene>
    <name evidence="2" type="ORF">NCTC12971_01820</name>
</gene>
<dbReference type="Pfam" id="PF00535">
    <property type="entry name" value="Glycos_transf_2"/>
    <property type="match status" value="1"/>
</dbReference>
<name>A0A4U9HBY6_SERRU</name>
<dbReference type="EMBL" id="LR590463">
    <property type="protein sequence ID" value="VTP61310.1"/>
    <property type="molecule type" value="Genomic_DNA"/>
</dbReference>
<dbReference type="GO" id="GO:0044010">
    <property type="term" value="P:single-species biofilm formation"/>
    <property type="evidence" value="ECO:0007669"/>
    <property type="project" value="TreeGrafter"/>
</dbReference>
<dbReference type="RefSeq" id="WP_054304913.1">
    <property type="nucleotide sequence ID" value="NZ_CAMIPJ010000003.1"/>
</dbReference>
<dbReference type="Proteomes" id="UP000307968">
    <property type="component" value="Chromosome"/>
</dbReference>
<organism evidence="2 3">
    <name type="scientific">Serratia rubidaea</name>
    <name type="common">Serratia marinorubra</name>
    <dbReference type="NCBI Taxonomy" id="61652"/>
    <lineage>
        <taxon>Bacteria</taxon>
        <taxon>Pseudomonadati</taxon>
        <taxon>Pseudomonadota</taxon>
        <taxon>Gammaproteobacteria</taxon>
        <taxon>Enterobacterales</taxon>
        <taxon>Yersiniaceae</taxon>
        <taxon>Serratia</taxon>
    </lineage>
</organism>
<protein>
    <submittedName>
        <fullName evidence="2">Predicted glycosyl hydrolase</fullName>
    </submittedName>
</protein>
<proteinExistence type="predicted"/>
<dbReference type="InterPro" id="IPR050834">
    <property type="entry name" value="Glycosyltransf_2"/>
</dbReference>
<dbReference type="CDD" id="cd00761">
    <property type="entry name" value="Glyco_tranf_GTA_type"/>
    <property type="match status" value="1"/>
</dbReference>
<keyword evidence="2" id="KW-0378">Hydrolase</keyword>
<evidence type="ECO:0000313" key="2">
    <source>
        <dbReference type="EMBL" id="VTP61310.1"/>
    </source>
</evidence>
<sequence>MKYLIAIPTYNGGKVWQESADGISEFNLNKAVVYVVDSGSKDDTLAIAKQHDFETLSIDSKDFNHGGTRNQAVENNIDRADVIIFLTQDAIPQPGFLDEITQVFNDPKVACAYGRQLPHKDANPLATHARMFNYSAESYTSEFKDKERLGIKTVFTSNSFAAYRTSVFKELGGFPSNTILSEDMYFAAKAVMAGYKVSYCAGAEVRHSHNYTPLEEFKRYFDIGVFHYDESWIRDKFGGAGGEGMRFIKSELSFLLKNHPLWIPRACVHNFLKIVGYKLGMKYPKLPRKWLPKLSMHSRFWK</sequence>
<evidence type="ECO:0000313" key="3">
    <source>
        <dbReference type="Proteomes" id="UP000307968"/>
    </source>
</evidence>
<dbReference type="PANTHER" id="PTHR43685:SF13">
    <property type="entry name" value="O ANTIGEN BIOSYNTHESIS RHAMNOSYLTRANSFERASE RFBN"/>
    <property type="match status" value="1"/>
</dbReference>
<dbReference type="PANTHER" id="PTHR43685">
    <property type="entry name" value="GLYCOSYLTRANSFERASE"/>
    <property type="match status" value="1"/>
</dbReference>
<reference evidence="2 3" key="1">
    <citation type="submission" date="2019-05" db="EMBL/GenBank/DDBJ databases">
        <authorList>
            <consortium name="Pathogen Informatics"/>
        </authorList>
    </citation>
    <scope>NUCLEOTIDE SEQUENCE [LARGE SCALE GENOMIC DNA]</scope>
    <source>
        <strain evidence="2 3">NCTC12971</strain>
    </source>
</reference>
<dbReference type="AlphaFoldDB" id="A0A4U9HBY6"/>